<feature type="non-terminal residue" evidence="1">
    <location>
        <position position="1"/>
    </location>
</feature>
<gene>
    <name evidence="1" type="ORF">CSUI_010440</name>
</gene>
<protein>
    <submittedName>
        <fullName evidence="1">Uncharacterized protein</fullName>
    </submittedName>
</protein>
<accession>A0A2C6KF46</accession>
<dbReference type="GeneID" id="94433755"/>
<dbReference type="Proteomes" id="UP000221165">
    <property type="component" value="Unassembled WGS sequence"/>
</dbReference>
<organism evidence="1 2">
    <name type="scientific">Cystoisospora suis</name>
    <dbReference type="NCBI Taxonomy" id="483139"/>
    <lineage>
        <taxon>Eukaryota</taxon>
        <taxon>Sar</taxon>
        <taxon>Alveolata</taxon>
        <taxon>Apicomplexa</taxon>
        <taxon>Conoidasida</taxon>
        <taxon>Coccidia</taxon>
        <taxon>Eucoccidiorida</taxon>
        <taxon>Eimeriorina</taxon>
        <taxon>Sarcocystidae</taxon>
        <taxon>Cystoisospora</taxon>
    </lineage>
</organism>
<reference evidence="1 2" key="1">
    <citation type="journal article" date="2017" name="Int. J. Parasitol.">
        <title>The genome of the protozoan parasite Cystoisospora suis and a reverse vaccinology approach to identify vaccine candidates.</title>
        <authorList>
            <person name="Palmieri N."/>
            <person name="Shrestha A."/>
            <person name="Ruttkowski B."/>
            <person name="Beck T."/>
            <person name="Vogl C."/>
            <person name="Tomley F."/>
            <person name="Blake D.P."/>
            <person name="Joachim A."/>
        </authorList>
    </citation>
    <scope>NUCLEOTIDE SEQUENCE [LARGE SCALE GENOMIC DNA]</scope>
    <source>
        <strain evidence="1 2">Wien I</strain>
    </source>
</reference>
<comment type="caution">
    <text evidence="1">The sequence shown here is derived from an EMBL/GenBank/DDBJ whole genome shotgun (WGS) entry which is preliminary data.</text>
</comment>
<proteinExistence type="predicted"/>
<sequence length="66" mass="7076">ILLLMRNFRKLNLESLVVPSSSTSSLGRNSQASSLLLTSSTGGVCTALSPSLRSQLRRILNNPCES</sequence>
<dbReference type="RefSeq" id="XP_067917481.1">
    <property type="nucleotide sequence ID" value="XM_068070544.1"/>
</dbReference>
<name>A0A2C6KF46_9APIC</name>
<dbReference type="EMBL" id="MIGC01007422">
    <property type="protein sequence ID" value="PHJ15749.1"/>
    <property type="molecule type" value="Genomic_DNA"/>
</dbReference>
<dbReference type="VEuPathDB" id="ToxoDB:CSUI_010440"/>
<evidence type="ECO:0000313" key="2">
    <source>
        <dbReference type="Proteomes" id="UP000221165"/>
    </source>
</evidence>
<dbReference type="AlphaFoldDB" id="A0A2C6KF46"/>
<evidence type="ECO:0000313" key="1">
    <source>
        <dbReference type="EMBL" id="PHJ15749.1"/>
    </source>
</evidence>
<keyword evidence="2" id="KW-1185">Reference proteome</keyword>